<organism evidence="1">
    <name type="scientific">Myoviridae sp. ctqfO1</name>
    <dbReference type="NCBI Taxonomy" id="2827710"/>
    <lineage>
        <taxon>Viruses</taxon>
        <taxon>Duplodnaviria</taxon>
        <taxon>Heunggongvirae</taxon>
        <taxon>Uroviricota</taxon>
        <taxon>Caudoviricetes</taxon>
    </lineage>
</organism>
<reference evidence="1" key="1">
    <citation type="journal article" date="2021" name="Proc. Natl. Acad. Sci. U.S.A.">
        <title>A Catalog of Tens of Thousands of Viruses from Human Metagenomes Reveals Hidden Associations with Chronic Diseases.</title>
        <authorList>
            <person name="Tisza M.J."/>
            <person name="Buck C.B."/>
        </authorList>
    </citation>
    <scope>NUCLEOTIDE SEQUENCE</scope>
    <source>
        <strain evidence="1">CtqfO1</strain>
    </source>
</reference>
<sequence>MIQSSHFCIYITGKNTLGFSHSMGFSHRY</sequence>
<proteinExistence type="predicted"/>
<protein>
    <submittedName>
        <fullName evidence="1">Uncharacterized protein</fullName>
    </submittedName>
</protein>
<dbReference type="EMBL" id="BK032734">
    <property type="protein sequence ID" value="DAF57577.1"/>
    <property type="molecule type" value="Genomic_DNA"/>
</dbReference>
<name>A0A8S5T2T9_9CAUD</name>
<accession>A0A8S5T2T9</accession>
<evidence type="ECO:0000313" key="1">
    <source>
        <dbReference type="EMBL" id="DAF57577.1"/>
    </source>
</evidence>